<dbReference type="GO" id="GO:0032210">
    <property type="term" value="P:regulation of telomere maintenance via telomerase"/>
    <property type="evidence" value="ECO:0007669"/>
    <property type="project" value="TreeGrafter"/>
</dbReference>
<keyword evidence="11" id="KW-1185">Reference proteome</keyword>
<dbReference type="InterPro" id="IPR057620">
    <property type="entry name" value="POT1A/B-like_OB"/>
</dbReference>
<keyword evidence="6" id="KW-0779">Telomere</keyword>
<sequence length="471" mass="54327">MTTRGRSKRSREDDYKILPLKDAVLCPRQRVNLLGVVTEIGLPRKTKGTDYVCTLKIVDETYQNPELPVNIFSLRPEKLPKVRAVGDLVQLSGVEMRLFEGKPYALFEKKYSSFALYEGKTSINVPPYQASSKFNRTDYVIGKDFIELLRVWWINFWLNAGVNEYLLSLKEIKEDKFFDLICKVILVYNVSENEHVLFVWDGTDCPPLRIPNKLKDEEQNPLPLQLEPCLSRDNLCKFPFESTVFRVVVKGEHRNCDLSLLRSGQWVKFQNIVSKVQSGLWYGAFASISRVSLLSDEDNVVLLRLRDYEERKSSRVQLSTFLNPSPVTDTDYGDVPCTTLMSLLTHSKVIAKFKCVVRVVAIHPWRVEDFHSPVTHNYVLRLTLEDATARLHAFVFSEDGEKFFQGHPSNEELIVKRDRLLGITVNDCGVGNRPTSRNPPWVQCCIKSYYHRKDDPWGSRQYRIFGTTIMV</sequence>
<dbReference type="Pfam" id="PF25507">
    <property type="entry name" value="OB_POT1A"/>
    <property type="match status" value="1"/>
</dbReference>
<dbReference type="Pfam" id="PF02765">
    <property type="entry name" value="POT1"/>
    <property type="match status" value="1"/>
</dbReference>
<dbReference type="GO" id="GO:0098505">
    <property type="term" value="F:G-rich strand telomeric DNA binding"/>
    <property type="evidence" value="ECO:0007669"/>
    <property type="project" value="TreeGrafter"/>
</dbReference>
<protein>
    <recommendedName>
        <fullName evidence="4">Protection of telomeres protein 1</fullName>
    </recommendedName>
</protein>
<gene>
    <name evidence="10" type="ORF">Sjap_007150</name>
</gene>
<evidence type="ECO:0000256" key="5">
    <source>
        <dbReference type="ARBA" id="ARBA00022454"/>
    </source>
</evidence>
<dbReference type="EMBL" id="JBBNAE010000003">
    <property type="protein sequence ID" value="KAK9136556.1"/>
    <property type="molecule type" value="Genomic_DNA"/>
</dbReference>
<keyword evidence="8" id="KW-0539">Nucleus</keyword>
<dbReference type="CDD" id="cd04497">
    <property type="entry name" value="hPOT1_OB1_like"/>
    <property type="match status" value="1"/>
</dbReference>
<evidence type="ECO:0000256" key="6">
    <source>
        <dbReference type="ARBA" id="ARBA00022895"/>
    </source>
</evidence>
<comment type="subcellular location">
    <subcellularLocation>
        <location evidence="2">Chromosome</location>
        <location evidence="2">Telomere</location>
    </subcellularLocation>
    <subcellularLocation>
        <location evidence="1">Nucleus</location>
    </subcellularLocation>
</comment>
<organism evidence="10 11">
    <name type="scientific">Stephania japonica</name>
    <dbReference type="NCBI Taxonomy" id="461633"/>
    <lineage>
        <taxon>Eukaryota</taxon>
        <taxon>Viridiplantae</taxon>
        <taxon>Streptophyta</taxon>
        <taxon>Embryophyta</taxon>
        <taxon>Tracheophyta</taxon>
        <taxon>Spermatophyta</taxon>
        <taxon>Magnoliopsida</taxon>
        <taxon>Ranunculales</taxon>
        <taxon>Menispermaceae</taxon>
        <taxon>Menispermoideae</taxon>
        <taxon>Cissampelideae</taxon>
        <taxon>Stephania</taxon>
    </lineage>
</organism>
<keyword evidence="5" id="KW-0158">Chromosome</keyword>
<evidence type="ECO:0000256" key="1">
    <source>
        <dbReference type="ARBA" id="ARBA00004123"/>
    </source>
</evidence>
<dbReference type="SMART" id="SM00976">
    <property type="entry name" value="Telo_bind"/>
    <property type="match status" value="1"/>
</dbReference>
<accession>A0AAP0PD90</accession>
<dbReference type="InterPro" id="IPR032042">
    <property type="entry name" value="POT1PC"/>
</dbReference>
<dbReference type="PANTHER" id="PTHR14513:SF0">
    <property type="entry name" value="PROTECTION OF TELOMERES PROTEIN 1"/>
    <property type="match status" value="1"/>
</dbReference>
<dbReference type="InterPro" id="IPR012340">
    <property type="entry name" value="NA-bd_OB-fold"/>
</dbReference>
<reference evidence="10 11" key="1">
    <citation type="submission" date="2024-01" db="EMBL/GenBank/DDBJ databases">
        <title>Genome assemblies of Stephania.</title>
        <authorList>
            <person name="Yang L."/>
        </authorList>
    </citation>
    <scope>NUCLEOTIDE SEQUENCE [LARGE SCALE GENOMIC DNA]</scope>
    <source>
        <strain evidence="10">QJT</strain>
        <tissue evidence="10">Leaf</tissue>
    </source>
</reference>
<dbReference type="Proteomes" id="UP001417504">
    <property type="component" value="Unassembled WGS sequence"/>
</dbReference>
<proteinExistence type="inferred from homology"/>
<evidence type="ECO:0000313" key="10">
    <source>
        <dbReference type="EMBL" id="KAK9136556.1"/>
    </source>
</evidence>
<feature type="domain" description="Telomeric single stranded DNA binding POT1/Cdc13" evidence="9">
    <location>
        <begin position="17"/>
        <end position="154"/>
    </location>
</feature>
<dbReference type="SUPFAM" id="SSF50249">
    <property type="entry name" value="Nucleic acid-binding proteins"/>
    <property type="match status" value="2"/>
</dbReference>
<dbReference type="GO" id="GO:0016233">
    <property type="term" value="P:telomere capping"/>
    <property type="evidence" value="ECO:0007669"/>
    <property type="project" value="TreeGrafter"/>
</dbReference>
<evidence type="ECO:0000259" key="9">
    <source>
        <dbReference type="SMART" id="SM00976"/>
    </source>
</evidence>
<comment type="similarity">
    <text evidence="3">Belongs to the telombin family.</text>
</comment>
<name>A0AAP0PD90_9MAGN</name>
<dbReference type="InterPro" id="IPR011564">
    <property type="entry name" value="Telomer_end-bd_POT1/Cdc13"/>
</dbReference>
<evidence type="ECO:0000256" key="8">
    <source>
        <dbReference type="ARBA" id="ARBA00023242"/>
    </source>
</evidence>
<dbReference type="AlphaFoldDB" id="A0AAP0PD90"/>
<dbReference type="GO" id="GO:0000783">
    <property type="term" value="C:nuclear telomere cap complex"/>
    <property type="evidence" value="ECO:0007669"/>
    <property type="project" value="TreeGrafter"/>
</dbReference>
<dbReference type="InterPro" id="IPR028389">
    <property type="entry name" value="POT1"/>
</dbReference>
<evidence type="ECO:0000256" key="7">
    <source>
        <dbReference type="ARBA" id="ARBA00023125"/>
    </source>
</evidence>
<keyword evidence="7" id="KW-0238">DNA-binding</keyword>
<comment type="caution">
    <text evidence="10">The sequence shown here is derived from an EMBL/GenBank/DDBJ whole genome shotgun (WGS) entry which is preliminary data.</text>
</comment>
<evidence type="ECO:0000313" key="11">
    <source>
        <dbReference type="Proteomes" id="UP001417504"/>
    </source>
</evidence>
<dbReference type="Gene3D" id="2.40.50.140">
    <property type="entry name" value="Nucleic acid-binding proteins"/>
    <property type="match status" value="2"/>
</dbReference>
<dbReference type="GO" id="GO:0010521">
    <property type="term" value="F:telomerase inhibitor activity"/>
    <property type="evidence" value="ECO:0007669"/>
    <property type="project" value="TreeGrafter"/>
</dbReference>
<evidence type="ECO:0000256" key="3">
    <source>
        <dbReference type="ARBA" id="ARBA00008442"/>
    </source>
</evidence>
<evidence type="ECO:0000256" key="2">
    <source>
        <dbReference type="ARBA" id="ARBA00004574"/>
    </source>
</evidence>
<dbReference type="Pfam" id="PF16686">
    <property type="entry name" value="POT1PC"/>
    <property type="match status" value="1"/>
</dbReference>
<evidence type="ECO:0000256" key="4">
    <source>
        <dbReference type="ARBA" id="ARBA00015253"/>
    </source>
</evidence>
<dbReference type="PANTHER" id="PTHR14513">
    <property type="entry name" value="PROTECTION OF TELOMERES 1"/>
    <property type="match status" value="1"/>
</dbReference>